<dbReference type="GO" id="GO:0008641">
    <property type="term" value="F:ubiquitin-like modifier activating enzyme activity"/>
    <property type="evidence" value="ECO:0007669"/>
    <property type="project" value="InterPro"/>
</dbReference>
<name>A0A1I0A0A9_9FIRM</name>
<dbReference type="Pfam" id="PF00899">
    <property type="entry name" value="ThiF"/>
    <property type="match status" value="1"/>
</dbReference>
<dbReference type="PANTHER" id="PTHR10953:SF102">
    <property type="entry name" value="ADENYLYLTRANSFERASE AND SULFURTRANSFERASE MOCS3"/>
    <property type="match status" value="1"/>
</dbReference>
<organism evidence="2 3">
    <name type="scientific">Anaerobranca gottschalkii DSM 13577</name>
    <dbReference type="NCBI Taxonomy" id="1120990"/>
    <lineage>
        <taxon>Bacteria</taxon>
        <taxon>Bacillati</taxon>
        <taxon>Bacillota</taxon>
        <taxon>Clostridia</taxon>
        <taxon>Eubacteriales</taxon>
        <taxon>Proteinivoracaceae</taxon>
        <taxon>Anaerobranca</taxon>
    </lineage>
</organism>
<evidence type="ECO:0000259" key="1">
    <source>
        <dbReference type="Pfam" id="PF00899"/>
    </source>
</evidence>
<dbReference type="InterPro" id="IPR000594">
    <property type="entry name" value="ThiF_NAD_FAD-bd"/>
</dbReference>
<feature type="domain" description="THIF-type NAD/FAD binding fold" evidence="1">
    <location>
        <begin position="207"/>
        <end position="418"/>
    </location>
</feature>
<dbReference type="AlphaFoldDB" id="A0A1I0A0A9"/>
<dbReference type="InterPro" id="IPR035985">
    <property type="entry name" value="Ubiquitin-activating_enz"/>
</dbReference>
<evidence type="ECO:0000313" key="2">
    <source>
        <dbReference type="EMBL" id="SES87084.1"/>
    </source>
</evidence>
<gene>
    <name evidence="2" type="ORF">SAMN03080614_10159</name>
</gene>
<protein>
    <submittedName>
        <fullName evidence="2">Molybdopterin or thiamine biosynthesis adenylyltransferase</fullName>
    </submittedName>
</protein>
<dbReference type="SUPFAM" id="SSF69572">
    <property type="entry name" value="Activating enzymes of the ubiquitin-like proteins"/>
    <property type="match status" value="2"/>
</dbReference>
<dbReference type="RefSeq" id="WP_091350045.1">
    <property type="nucleotide sequence ID" value="NZ_FOIF01000015.1"/>
</dbReference>
<dbReference type="GO" id="GO:0004792">
    <property type="term" value="F:thiosulfate-cyanide sulfurtransferase activity"/>
    <property type="evidence" value="ECO:0007669"/>
    <property type="project" value="TreeGrafter"/>
</dbReference>
<accession>A0A1I0A0A9</accession>
<dbReference type="Gene3D" id="3.40.50.720">
    <property type="entry name" value="NAD(P)-binding Rossmann-like Domain"/>
    <property type="match status" value="1"/>
</dbReference>
<dbReference type="CDD" id="cd00757">
    <property type="entry name" value="ThiF_MoeB_HesA_family"/>
    <property type="match status" value="1"/>
</dbReference>
<dbReference type="GO" id="GO:0016779">
    <property type="term" value="F:nucleotidyltransferase activity"/>
    <property type="evidence" value="ECO:0007669"/>
    <property type="project" value="UniProtKB-KW"/>
</dbReference>
<dbReference type="GO" id="GO:0005737">
    <property type="term" value="C:cytoplasm"/>
    <property type="evidence" value="ECO:0007669"/>
    <property type="project" value="TreeGrafter"/>
</dbReference>
<dbReference type="PANTHER" id="PTHR10953">
    <property type="entry name" value="UBIQUITIN-ACTIVATING ENZYME E1"/>
    <property type="match status" value="1"/>
</dbReference>
<sequence length="429" mass="47876">MDRFRRQIIIPQIGEKGQKKLMEEKVEVLAEKIENCDLLLLYLAAVGINNITLFLSKVSNVDSIVQHAKDLNPSLNIEIKGIINYIKSDYEKPTTIIVGDRSFIEEVIEKVEEGSYIIAIAQPWRVYIKECNNQKDVERILFQAKDFEKEEDTIGLNLSCNFLGTILTTEVIKKVIGLGVSLHGGFTFDLLTSDSNLELGENRINLGNLNLRDKKVLVVGTGGLGSPVTLTLAKLGIGTIGLVDYDQVEMSNLNRQILHSTSKIGVAKVESAQKLLSSLYPDVKIVPYKLKVTDENVQEIIKDYGVVVGALDNIPSRYILNDGCYWENIPYVEGAIKTFYGQVTNIIPKVTPCYRCMVPEKEDYFVKREIGIVGSLPGTIGVLQSVEVIKNLVGIKSNLQGSVLMYDGLERDFIKIPFMINHKCQLCSL</sequence>
<dbReference type="STRING" id="1120990.SAMN03080614_10159"/>
<dbReference type="EMBL" id="FOIF01000015">
    <property type="protein sequence ID" value="SES87084.1"/>
    <property type="molecule type" value="Genomic_DNA"/>
</dbReference>
<dbReference type="OrthoDB" id="9804286at2"/>
<dbReference type="InterPro" id="IPR045886">
    <property type="entry name" value="ThiF/MoeB/HesA"/>
</dbReference>
<keyword evidence="3" id="KW-1185">Reference proteome</keyword>
<reference evidence="3" key="1">
    <citation type="submission" date="2016-10" db="EMBL/GenBank/DDBJ databases">
        <authorList>
            <person name="Varghese N."/>
            <person name="Submissions S."/>
        </authorList>
    </citation>
    <scope>NUCLEOTIDE SEQUENCE [LARGE SCALE GENOMIC DNA]</scope>
    <source>
        <strain evidence="3">DSM 13577</strain>
    </source>
</reference>
<keyword evidence="2" id="KW-0548">Nucleotidyltransferase</keyword>
<keyword evidence="2" id="KW-0808">Transferase</keyword>
<dbReference type="Proteomes" id="UP000243819">
    <property type="component" value="Unassembled WGS sequence"/>
</dbReference>
<proteinExistence type="predicted"/>
<evidence type="ECO:0000313" key="3">
    <source>
        <dbReference type="Proteomes" id="UP000243819"/>
    </source>
</evidence>